<evidence type="ECO:0000259" key="8">
    <source>
        <dbReference type="Pfam" id="PF02687"/>
    </source>
</evidence>
<organism evidence="10 11">
    <name type="scientific">Thermoclostridium caenicola</name>
    <dbReference type="NCBI Taxonomy" id="659425"/>
    <lineage>
        <taxon>Bacteria</taxon>
        <taxon>Bacillati</taxon>
        <taxon>Bacillota</taxon>
        <taxon>Clostridia</taxon>
        <taxon>Eubacteriales</taxon>
        <taxon>Oscillospiraceae</taxon>
        <taxon>Thermoclostridium</taxon>
    </lineage>
</organism>
<keyword evidence="3 7" id="KW-0812">Transmembrane</keyword>
<feature type="domain" description="ABC3 transporter permease C-terminal" evidence="8">
    <location>
        <begin position="323"/>
        <end position="449"/>
    </location>
</feature>
<reference evidence="10 11" key="1">
    <citation type="submission" date="2016-11" db="EMBL/GenBank/DDBJ databases">
        <authorList>
            <person name="Varghese N."/>
            <person name="Submissions S."/>
        </authorList>
    </citation>
    <scope>NUCLEOTIDE SEQUENCE [LARGE SCALE GENOMIC DNA]</scope>
    <source>
        <strain evidence="10 11">DSM 19027</strain>
    </source>
</reference>
<dbReference type="GO" id="GO:0005886">
    <property type="term" value="C:plasma membrane"/>
    <property type="evidence" value="ECO:0007669"/>
    <property type="project" value="UniProtKB-SubCell"/>
</dbReference>
<sequence>MRFFDTLTLSVRNLWRRKLRTTLTIIGVMIGTCAIVVMISLGLAMNKNFIDQLSRMGSIMQIQVYAWNAGGTTPDGKKIEPLTDAKIAEIAKIKGVEGATPVLELDLKMAVGKYVGWIYILGIDPDVFQMLDIPISNGRGLTSGDTDQMVVGGYVRYNLYNPKSNRWDPAPEDINLMEEKVLITWDMNYGNRTYPGMSGSSRKKVKPVNVEVVGIIGESGNYDYSVIMPLEAVKKYKKEKEKFEQQEYGGNGGFMIGRSSSRGSSSQENQGYNQAIVKVKDIDSVAEVLEQIKNMGYEAQSPIQILEQMKQQSAGLRQILGGIGITAFIIAAIGIANTMYMSIYERTREIGIIKVIGARLRDIRRIFLMEAGWIGIFGGVFGIGLSLLASMALNKFKINLGGQIMWMPEAEGMMSSYIPPWLMLAGAGFSFLASLLAGLLPARRAMKLSVMKALRQE</sequence>
<evidence type="ECO:0000256" key="2">
    <source>
        <dbReference type="ARBA" id="ARBA00022475"/>
    </source>
</evidence>
<feature type="transmembrane region" description="Helical" evidence="7">
    <location>
        <begin position="21"/>
        <end position="45"/>
    </location>
</feature>
<dbReference type="InterPro" id="IPR050250">
    <property type="entry name" value="Macrolide_Exporter_MacB"/>
</dbReference>
<feature type="transmembrane region" description="Helical" evidence="7">
    <location>
        <begin position="319"/>
        <end position="340"/>
    </location>
</feature>
<feature type="transmembrane region" description="Helical" evidence="7">
    <location>
        <begin position="371"/>
        <end position="393"/>
    </location>
</feature>
<dbReference type="GO" id="GO:0022857">
    <property type="term" value="F:transmembrane transporter activity"/>
    <property type="evidence" value="ECO:0007669"/>
    <property type="project" value="TreeGrafter"/>
</dbReference>
<dbReference type="Proteomes" id="UP000324781">
    <property type="component" value="Unassembled WGS sequence"/>
</dbReference>
<comment type="similarity">
    <text evidence="6">Belongs to the ABC-4 integral membrane protein family.</text>
</comment>
<keyword evidence="5 7" id="KW-0472">Membrane</keyword>
<dbReference type="InterPro" id="IPR003838">
    <property type="entry name" value="ABC3_permease_C"/>
</dbReference>
<evidence type="ECO:0000256" key="5">
    <source>
        <dbReference type="ARBA" id="ARBA00023136"/>
    </source>
</evidence>
<evidence type="ECO:0000313" key="10">
    <source>
        <dbReference type="EMBL" id="SHI78422.1"/>
    </source>
</evidence>
<proteinExistence type="inferred from homology"/>
<dbReference type="PANTHER" id="PTHR30572:SF4">
    <property type="entry name" value="ABC TRANSPORTER PERMEASE YTRF"/>
    <property type="match status" value="1"/>
</dbReference>
<dbReference type="InterPro" id="IPR025857">
    <property type="entry name" value="MacB_PCD"/>
</dbReference>
<comment type="subcellular location">
    <subcellularLocation>
        <location evidence="1">Cell membrane</location>
        <topology evidence="1">Multi-pass membrane protein</topology>
    </subcellularLocation>
</comment>
<accession>A0A1M6DYT8</accession>
<keyword evidence="11" id="KW-1185">Reference proteome</keyword>
<keyword evidence="10" id="KW-0449">Lipoprotein</keyword>
<dbReference type="PANTHER" id="PTHR30572">
    <property type="entry name" value="MEMBRANE COMPONENT OF TRANSPORTER-RELATED"/>
    <property type="match status" value="1"/>
</dbReference>
<dbReference type="OrthoDB" id="9770099at2"/>
<dbReference type="RefSeq" id="WP_149678159.1">
    <property type="nucleotide sequence ID" value="NZ_FQZP01000009.1"/>
</dbReference>
<evidence type="ECO:0000256" key="4">
    <source>
        <dbReference type="ARBA" id="ARBA00022989"/>
    </source>
</evidence>
<name>A0A1M6DYT8_9FIRM</name>
<feature type="transmembrane region" description="Helical" evidence="7">
    <location>
        <begin position="421"/>
        <end position="442"/>
    </location>
</feature>
<evidence type="ECO:0000256" key="7">
    <source>
        <dbReference type="SAM" id="Phobius"/>
    </source>
</evidence>
<feature type="domain" description="MacB-like periplasmic core" evidence="9">
    <location>
        <begin position="21"/>
        <end position="294"/>
    </location>
</feature>
<gene>
    <name evidence="10" type="ORF">SAMN05444373_100954</name>
</gene>
<dbReference type="AlphaFoldDB" id="A0A1M6DYT8"/>
<evidence type="ECO:0000259" key="9">
    <source>
        <dbReference type="Pfam" id="PF12704"/>
    </source>
</evidence>
<dbReference type="EMBL" id="FQZP01000009">
    <property type="protein sequence ID" value="SHI78422.1"/>
    <property type="molecule type" value="Genomic_DNA"/>
</dbReference>
<dbReference type="Pfam" id="PF02687">
    <property type="entry name" value="FtsX"/>
    <property type="match status" value="1"/>
</dbReference>
<protein>
    <submittedName>
        <fullName evidence="10">ABC-type transport system, involved in lipoprotein release, permease component</fullName>
    </submittedName>
</protein>
<dbReference type="Pfam" id="PF12704">
    <property type="entry name" value="MacB_PCD"/>
    <property type="match status" value="1"/>
</dbReference>
<keyword evidence="4 7" id="KW-1133">Transmembrane helix</keyword>
<keyword evidence="2" id="KW-1003">Cell membrane</keyword>
<evidence type="ECO:0000313" key="11">
    <source>
        <dbReference type="Proteomes" id="UP000324781"/>
    </source>
</evidence>
<evidence type="ECO:0000256" key="1">
    <source>
        <dbReference type="ARBA" id="ARBA00004651"/>
    </source>
</evidence>
<evidence type="ECO:0000256" key="6">
    <source>
        <dbReference type="ARBA" id="ARBA00038076"/>
    </source>
</evidence>
<evidence type="ECO:0000256" key="3">
    <source>
        <dbReference type="ARBA" id="ARBA00022692"/>
    </source>
</evidence>